<feature type="compositionally biased region" description="Basic residues" evidence="1">
    <location>
        <begin position="212"/>
        <end position="221"/>
    </location>
</feature>
<dbReference type="PANTHER" id="PTHR38730">
    <property type="entry name" value="SLL7028 PROTEIN"/>
    <property type="match status" value="1"/>
</dbReference>
<comment type="caution">
    <text evidence="5">The sequence shown here is derived from an EMBL/GenBank/DDBJ whole genome shotgun (WGS) entry which is preliminary data.</text>
</comment>
<dbReference type="InterPro" id="IPR036465">
    <property type="entry name" value="vWFA_dom_sf"/>
</dbReference>
<name>R6RRV7_9FIRM</name>
<dbReference type="Pfam" id="PF13203">
    <property type="entry name" value="DUF2201_N"/>
    <property type="match status" value="1"/>
</dbReference>
<evidence type="ECO:0000313" key="5">
    <source>
        <dbReference type="EMBL" id="CDC45821.1"/>
    </source>
</evidence>
<dbReference type="Gene3D" id="3.40.50.410">
    <property type="entry name" value="von Willebrand factor, type A domain"/>
    <property type="match status" value="1"/>
</dbReference>
<proteinExistence type="predicted"/>
<accession>R6RRV7</accession>
<organism evidence="5 6">
    <name type="scientific">[Eubacterium] siraeum CAG:80</name>
    <dbReference type="NCBI Taxonomy" id="1263080"/>
    <lineage>
        <taxon>Bacteria</taxon>
        <taxon>Bacillati</taxon>
        <taxon>Bacillota</taxon>
        <taxon>Clostridia</taxon>
        <taxon>Eubacteriales</taxon>
        <taxon>Oscillospiraceae</taxon>
        <taxon>Oscillospiraceae incertae sedis</taxon>
    </lineage>
</organism>
<feature type="domain" description="VWA-like" evidence="3">
    <location>
        <begin position="340"/>
        <end position="466"/>
    </location>
</feature>
<dbReference type="SUPFAM" id="SSF53300">
    <property type="entry name" value="vWA-like"/>
    <property type="match status" value="1"/>
</dbReference>
<dbReference type="InterPro" id="IPR025154">
    <property type="entry name" value="Put_metallopeptidase_dom"/>
</dbReference>
<feature type="region of interest" description="Disordered" evidence="1">
    <location>
        <begin position="156"/>
        <end position="240"/>
    </location>
</feature>
<dbReference type="Pfam" id="PF09967">
    <property type="entry name" value="DUF2201"/>
    <property type="match status" value="1"/>
</dbReference>
<evidence type="ECO:0000259" key="3">
    <source>
        <dbReference type="Pfam" id="PF09967"/>
    </source>
</evidence>
<evidence type="ECO:0000313" key="6">
    <source>
        <dbReference type="Proteomes" id="UP000018142"/>
    </source>
</evidence>
<feature type="compositionally biased region" description="Acidic residues" evidence="1">
    <location>
        <begin position="170"/>
        <end position="195"/>
    </location>
</feature>
<dbReference type="Proteomes" id="UP000018142">
    <property type="component" value="Unassembled WGS sequence"/>
</dbReference>
<dbReference type="CDD" id="cd00198">
    <property type="entry name" value="vWFA"/>
    <property type="match status" value="1"/>
</dbReference>
<keyword evidence="2" id="KW-1133">Transmembrane helix</keyword>
<protein>
    <recommendedName>
        <fullName evidence="7">Metallopeptidase domain-containing protein</fullName>
    </recommendedName>
</protein>
<evidence type="ECO:0008006" key="7">
    <source>
        <dbReference type="Google" id="ProtNLM"/>
    </source>
</evidence>
<gene>
    <name evidence="5" type="ORF">BN788_01812</name>
</gene>
<evidence type="ECO:0000256" key="2">
    <source>
        <dbReference type="SAM" id="Phobius"/>
    </source>
</evidence>
<dbReference type="PANTHER" id="PTHR38730:SF1">
    <property type="entry name" value="SLL7028 PROTEIN"/>
    <property type="match status" value="1"/>
</dbReference>
<dbReference type="InterPro" id="IPR018698">
    <property type="entry name" value="VWA-like_dom"/>
</dbReference>
<keyword evidence="2" id="KW-0812">Transmembrane</keyword>
<evidence type="ECO:0000259" key="4">
    <source>
        <dbReference type="Pfam" id="PF13203"/>
    </source>
</evidence>
<evidence type="ECO:0000256" key="1">
    <source>
        <dbReference type="SAM" id="MobiDB-lite"/>
    </source>
</evidence>
<feature type="transmembrane region" description="Helical" evidence="2">
    <location>
        <begin position="21"/>
        <end position="40"/>
    </location>
</feature>
<dbReference type="EMBL" id="CBFJ010000097">
    <property type="protein sequence ID" value="CDC45821.1"/>
    <property type="molecule type" value="Genomic_DNA"/>
</dbReference>
<feature type="domain" description="Putative metallopeptidase" evidence="4">
    <location>
        <begin position="20"/>
        <end position="326"/>
    </location>
</feature>
<keyword evidence="2" id="KW-0472">Membrane</keyword>
<sequence>MVLSDEKVRGYIKRLLLSRMRILINNGFYGLLLMHIGFALDENISTAATDGEKIMFSPDFLDTLSDRELDFVLMHEIVHIALRHYDRIGGFDNEKFNIACDIVVNSNILLSENMDKSAITLGAYGESMHLAPDGSEGYNYTVEQLYSLLPVTVSADESDEQGNNSGSSDGDSDNGIDGNSDDDNGNDSDDDDDNDGNGNSDNQGKPKFQNGKSRKSGKKSGKSNDCADKNGNWDDHSHWNEHKTDNELLKDLWVKHIKDAGEAISVRDSITCRGTLPMFAKRILKELRQPQTDWRTILDEFVEEEISDYSFTPPDRRFSDSPFFLPDFNEKDDKVEKILFMIDTSGSMSDKEITAAYSEIKGAIDQFGGKLSGWLGFFDADIIEPVPFSDEDEFRKIEAAGGGGTDFGIIFQYVKEYMSDDLPVSIIILTDGFAPFPDESAAMNIPVLWLLNNEEVEPPWGKVARIIV</sequence>
<dbReference type="Gene3D" id="3.30.2010.10">
    <property type="entry name" value="Metalloproteases ('zincins'), catalytic domain"/>
    <property type="match status" value="1"/>
</dbReference>
<reference evidence="5" key="1">
    <citation type="submission" date="2012-11" db="EMBL/GenBank/DDBJ databases">
        <title>Dependencies among metagenomic species, viruses, plasmids and units of genetic variation.</title>
        <authorList>
            <person name="Nielsen H.B."/>
            <person name="Almeida M."/>
            <person name="Juncker A.S."/>
            <person name="Rasmussen S."/>
            <person name="Li J."/>
            <person name="Sunagawa S."/>
            <person name="Plichta D."/>
            <person name="Gautier L."/>
            <person name="Le Chatelier E."/>
            <person name="Peletier E."/>
            <person name="Bonde I."/>
            <person name="Nielsen T."/>
            <person name="Manichanh C."/>
            <person name="Arumugam M."/>
            <person name="Batto J."/>
            <person name="Santos M.B.Q.D."/>
            <person name="Blom N."/>
            <person name="Borruel N."/>
            <person name="Burgdorf K.S."/>
            <person name="Boumezbeur F."/>
            <person name="Casellas F."/>
            <person name="Dore J."/>
            <person name="Guarner F."/>
            <person name="Hansen T."/>
            <person name="Hildebrand F."/>
            <person name="Kaas R.S."/>
            <person name="Kennedy S."/>
            <person name="Kristiansen K."/>
            <person name="Kultima J.R."/>
            <person name="Leonard P."/>
            <person name="Levenez F."/>
            <person name="Lund O."/>
            <person name="Moumen B."/>
            <person name="Le Paslier D."/>
            <person name="Pons N."/>
            <person name="Pedersen O."/>
            <person name="Prifti E."/>
            <person name="Qin J."/>
            <person name="Raes J."/>
            <person name="Tap J."/>
            <person name="Tims S."/>
            <person name="Ussery D.W."/>
            <person name="Yamada T."/>
            <person name="MetaHit consortium"/>
            <person name="Renault P."/>
            <person name="Sicheritz-Ponten T."/>
            <person name="Bork P."/>
            <person name="Wang J."/>
            <person name="Brunak S."/>
            <person name="Ehrlich S.D."/>
        </authorList>
    </citation>
    <scope>NUCLEOTIDE SEQUENCE [LARGE SCALE GENOMIC DNA]</scope>
</reference>
<feature type="compositionally biased region" description="Basic and acidic residues" evidence="1">
    <location>
        <begin position="225"/>
        <end position="240"/>
    </location>
</feature>
<dbReference type="AlphaFoldDB" id="R6RRV7"/>